<protein>
    <submittedName>
        <fullName evidence="1">Uncharacterized protein</fullName>
    </submittedName>
</protein>
<feature type="non-terminal residue" evidence="1">
    <location>
        <position position="28"/>
    </location>
</feature>
<evidence type="ECO:0000313" key="1">
    <source>
        <dbReference type="EMBL" id="SVB44357.1"/>
    </source>
</evidence>
<dbReference type="EMBL" id="UINC01042135">
    <property type="protein sequence ID" value="SVB44357.1"/>
    <property type="molecule type" value="Genomic_DNA"/>
</dbReference>
<reference evidence="1" key="1">
    <citation type="submission" date="2018-05" db="EMBL/GenBank/DDBJ databases">
        <authorList>
            <person name="Lanie J.A."/>
            <person name="Ng W.-L."/>
            <person name="Kazmierczak K.M."/>
            <person name="Andrzejewski T.M."/>
            <person name="Davidsen T.M."/>
            <person name="Wayne K.J."/>
            <person name="Tettelin H."/>
            <person name="Glass J.I."/>
            <person name="Rusch D."/>
            <person name="Podicherti R."/>
            <person name="Tsui H.-C.T."/>
            <person name="Winkler M.E."/>
        </authorList>
    </citation>
    <scope>NUCLEOTIDE SEQUENCE</scope>
</reference>
<organism evidence="1">
    <name type="scientific">marine metagenome</name>
    <dbReference type="NCBI Taxonomy" id="408172"/>
    <lineage>
        <taxon>unclassified sequences</taxon>
        <taxon>metagenomes</taxon>
        <taxon>ecological metagenomes</taxon>
    </lineage>
</organism>
<name>A0A382E3D8_9ZZZZ</name>
<proteinExistence type="predicted"/>
<dbReference type="AlphaFoldDB" id="A0A382E3D8"/>
<sequence length="28" mass="2991">MRNSRAPEGRGTPKPVIFLVLIAVLLAA</sequence>
<accession>A0A382E3D8</accession>
<gene>
    <name evidence="1" type="ORF">METZ01_LOCUS197211</name>
</gene>